<dbReference type="AlphaFoldDB" id="A0A5B7KDZ5"/>
<name>A0A5B7KDZ5_PORTR</name>
<protein>
    <submittedName>
        <fullName evidence="1">Uncharacterized protein</fullName>
    </submittedName>
</protein>
<dbReference type="EMBL" id="VSRR010143809">
    <property type="protein sequence ID" value="MPD04984.1"/>
    <property type="molecule type" value="Genomic_DNA"/>
</dbReference>
<evidence type="ECO:0000313" key="2">
    <source>
        <dbReference type="Proteomes" id="UP000324222"/>
    </source>
</evidence>
<reference evidence="1 2" key="1">
    <citation type="submission" date="2019-05" db="EMBL/GenBank/DDBJ databases">
        <title>Another draft genome of Portunus trituberculatus and its Hox gene families provides insights of decapod evolution.</title>
        <authorList>
            <person name="Jeong J.-H."/>
            <person name="Song I."/>
            <person name="Kim S."/>
            <person name="Choi T."/>
            <person name="Kim D."/>
            <person name="Ryu S."/>
            <person name="Kim W."/>
        </authorList>
    </citation>
    <scope>NUCLEOTIDE SEQUENCE [LARGE SCALE GENOMIC DNA]</scope>
    <source>
        <tissue evidence="1">Muscle</tissue>
    </source>
</reference>
<keyword evidence="2" id="KW-1185">Reference proteome</keyword>
<comment type="caution">
    <text evidence="1">The sequence shown here is derived from an EMBL/GenBank/DDBJ whole genome shotgun (WGS) entry which is preliminary data.</text>
</comment>
<dbReference type="Proteomes" id="UP000324222">
    <property type="component" value="Unassembled WGS sequence"/>
</dbReference>
<evidence type="ECO:0000313" key="1">
    <source>
        <dbReference type="EMBL" id="MPD04984.1"/>
    </source>
</evidence>
<proteinExistence type="predicted"/>
<organism evidence="1 2">
    <name type="scientific">Portunus trituberculatus</name>
    <name type="common">Swimming crab</name>
    <name type="synonym">Neptunus trituberculatus</name>
    <dbReference type="NCBI Taxonomy" id="210409"/>
    <lineage>
        <taxon>Eukaryota</taxon>
        <taxon>Metazoa</taxon>
        <taxon>Ecdysozoa</taxon>
        <taxon>Arthropoda</taxon>
        <taxon>Crustacea</taxon>
        <taxon>Multicrustacea</taxon>
        <taxon>Malacostraca</taxon>
        <taxon>Eumalacostraca</taxon>
        <taxon>Eucarida</taxon>
        <taxon>Decapoda</taxon>
        <taxon>Pleocyemata</taxon>
        <taxon>Brachyura</taxon>
        <taxon>Eubrachyura</taxon>
        <taxon>Portunoidea</taxon>
        <taxon>Portunidae</taxon>
        <taxon>Portuninae</taxon>
        <taxon>Portunus</taxon>
    </lineage>
</organism>
<accession>A0A5B7KDZ5</accession>
<gene>
    <name evidence="1" type="ORF">E2C01_100701</name>
</gene>
<sequence>MLENLSRVNIKRVFPEYGYFFIFIANRKVVVEHCICI</sequence>